<dbReference type="EMBL" id="AZMV01000007">
    <property type="protein sequence ID" value="ETY70592.1"/>
    <property type="molecule type" value="Genomic_DNA"/>
</dbReference>
<dbReference type="Gene3D" id="1.10.260.40">
    <property type="entry name" value="lambda repressor-like DNA-binding domains"/>
    <property type="match status" value="1"/>
</dbReference>
<evidence type="ECO:0000256" key="2">
    <source>
        <dbReference type="ARBA" id="ARBA00023125"/>
    </source>
</evidence>
<dbReference type="OrthoDB" id="37081at2"/>
<dbReference type="SUPFAM" id="SSF53822">
    <property type="entry name" value="Periplasmic binding protein-like I"/>
    <property type="match status" value="1"/>
</dbReference>
<evidence type="ECO:0000313" key="6">
    <source>
        <dbReference type="Proteomes" id="UP000019155"/>
    </source>
</evidence>
<protein>
    <submittedName>
        <fullName evidence="5">LacI family transcriptional regulator</fullName>
    </submittedName>
</protein>
<comment type="caution">
    <text evidence="5">The sequence shown here is derived from an EMBL/GenBank/DDBJ whole genome shotgun (WGS) entry which is preliminary data.</text>
</comment>
<dbReference type="Gene3D" id="3.40.50.2300">
    <property type="match status" value="2"/>
</dbReference>
<dbReference type="STRING" id="1435051.BMOU_1446"/>
<dbReference type="eggNOG" id="COG1609">
    <property type="taxonomic scope" value="Bacteria"/>
</dbReference>
<dbReference type="InterPro" id="IPR028082">
    <property type="entry name" value="Peripla_BP_I"/>
</dbReference>
<evidence type="ECO:0000259" key="4">
    <source>
        <dbReference type="PROSITE" id="PS50932"/>
    </source>
</evidence>
<accession>W4N6D1</accession>
<keyword evidence="2" id="KW-0238">DNA-binding</keyword>
<dbReference type="PANTHER" id="PTHR30146">
    <property type="entry name" value="LACI-RELATED TRANSCRIPTIONAL REPRESSOR"/>
    <property type="match status" value="1"/>
</dbReference>
<sequence>MPNSKKVGVSDIAKHAGVSIGTVSNYLNYPERVSATLKTRISRAIADLGYVPKHSGGQIPASNTTPVIGFVMTDIEHSLFTSIFEGVQEVCEDHGMQVVGLNALSDKQRQSDMVRLLIGMNVTGILLSTVEDSPEDVAAARAAGIPIILIDHTNPRDADPVCSVMSDNVSAGQMAAEELIRTGCTRLAFLAHSFDYESVQDRQLGVQKAVMLAGRNGGDARISSGVIDSGGLYVEDGYESGLAIAAMPEGERPDGIVTVDTPLGVGVINALLEQGVRIPEDISVIACEEAQVKPLGSLPLTSVAANATDIGRKAMTQMLDHMDDADAHVHVTALIKPTLIRRASTRR</sequence>
<dbReference type="Pfam" id="PF00356">
    <property type="entry name" value="LacI"/>
    <property type="match status" value="1"/>
</dbReference>
<evidence type="ECO:0000256" key="1">
    <source>
        <dbReference type="ARBA" id="ARBA00023015"/>
    </source>
</evidence>
<evidence type="ECO:0000313" key="5">
    <source>
        <dbReference type="EMBL" id="ETY70592.1"/>
    </source>
</evidence>
<dbReference type="GeneID" id="97502170"/>
<keyword evidence="1" id="KW-0805">Transcription regulation</keyword>
<dbReference type="SUPFAM" id="SSF47413">
    <property type="entry name" value="lambda repressor-like DNA-binding domains"/>
    <property type="match status" value="1"/>
</dbReference>
<dbReference type="PROSITE" id="PS00356">
    <property type="entry name" value="HTH_LACI_1"/>
    <property type="match status" value="1"/>
</dbReference>
<keyword evidence="6" id="KW-1185">Reference proteome</keyword>
<dbReference type="InterPro" id="IPR010982">
    <property type="entry name" value="Lambda_DNA-bd_dom_sf"/>
</dbReference>
<dbReference type="PANTHER" id="PTHR30146:SF109">
    <property type="entry name" value="HTH-TYPE TRANSCRIPTIONAL REGULATOR GALS"/>
    <property type="match status" value="1"/>
</dbReference>
<dbReference type="RefSeq" id="WP_034876243.1">
    <property type="nucleotide sequence ID" value="NZ_AZMV01000007.1"/>
</dbReference>
<feature type="domain" description="HTH lacI-type" evidence="4">
    <location>
        <begin position="7"/>
        <end position="61"/>
    </location>
</feature>
<proteinExistence type="predicted"/>
<dbReference type="SMART" id="SM00354">
    <property type="entry name" value="HTH_LACI"/>
    <property type="match status" value="1"/>
</dbReference>
<gene>
    <name evidence="5" type="ORF">BMOU_1446</name>
</gene>
<dbReference type="InterPro" id="IPR000843">
    <property type="entry name" value="HTH_LacI"/>
</dbReference>
<dbReference type="PATRIC" id="fig|1435051.3.peg.1427"/>
<dbReference type="CDD" id="cd06267">
    <property type="entry name" value="PBP1_LacI_sugar_binding-like"/>
    <property type="match status" value="1"/>
</dbReference>
<dbReference type="CDD" id="cd01392">
    <property type="entry name" value="HTH_LacI"/>
    <property type="match status" value="1"/>
</dbReference>
<reference evidence="5 6" key="1">
    <citation type="journal article" date="2014" name="Genome Announc.">
        <title>The Genome Sequence of Bifidobacterium moukalabense DSM 27321 Highlights the Close Phylogenetic Relatedness with the Bifidobacterium dentium Taxon.</title>
        <authorList>
            <person name="Lugli G.A."/>
            <person name="Duranti S."/>
            <person name="Milani C."/>
            <person name="Turroni F."/>
            <person name="Viappiani A."/>
            <person name="Mangifesta M."/>
            <person name="van Sinderen D."/>
            <person name="Ventura M."/>
        </authorList>
    </citation>
    <scope>NUCLEOTIDE SEQUENCE [LARGE SCALE GENOMIC DNA]</scope>
    <source>
        <strain evidence="5 6">DSM 27321</strain>
    </source>
</reference>
<dbReference type="PROSITE" id="PS50932">
    <property type="entry name" value="HTH_LACI_2"/>
    <property type="match status" value="1"/>
</dbReference>
<dbReference type="AlphaFoldDB" id="W4N6D1"/>
<dbReference type="InterPro" id="IPR046335">
    <property type="entry name" value="LacI/GalR-like_sensor"/>
</dbReference>
<keyword evidence="3" id="KW-0804">Transcription</keyword>
<dbReference type="GO" id="GO:0000976">
    <property type="term" value="F:transcription cis-regulatory region binding"/>
    <property type="evidence" value="ECO:0007669"/>
    <property type="project" value="TreeGrafter"/>
</dbReference>
<dbReference type="GO" id="GO:0003700">
    <property type="term" value="F:DNA-binding transcription factor activity"/>
    <property type="evidence" value="ECO:0007669"/>
    <property type="project" value="TreeGrafter"/>
</dbReference>
<evidence type="ECO:0000256" key="3">
    <source>
        <dbReference type="ARBA" id="ARBA00023163"/>
    </source>
</evidence>
<dbReference type="Pfam" id="PF13377">
    <property type="entry name" value="Peripla_BP_3"/>
    <property type="match status" value="1"/>
</dbReference>
<name>W4N6D1_9BIFI</name>
<dbReference type="Proteomes" id="UP000019155">
    <property type="component" value="Unassembled WGS sequence"/>
</dbReference>
<organism evidence="5 6">
    <name type="scientific">Bifidobacterium moukalabense DSM 27321</name>
    <dbReference type="NCBI Taxonomy" id="1435051"/>
    <lineage>
        <taxon>Bacteria</taxon>
        <taxon>Bacillati</taxon>
        <taxon>Actinomycetota</taxon>
        <taxon>Actinomycetes</taxon>
        <taxon>Bifidobacteriales</taxon>
        <taxon>Bifidobacteriaceae</taxon>
        <taxon>Bifidobacterium</taxon>
    </lineage>
</organism>